<proteinExistence type="predicted"/>
<reference evidence="1" key="2">
    <citation type="submission" date="2020-09" db="EMBL/GenBank/DDBJ databases">
        <authorList>
            <person name="Sun Q."/>
            <person name="Zhou Y."/>
        </authorList>
    </citation>
    <scope>NUCLEOTIDE SEQUENCE</scope>
    <source>
        <strain evidence="1">CGMCC 4.7312</strain>
    </source>
</reference>
<evidence type="ECO:0000313" key="2">
    <source>
        <dbReference type="Proteomes" id="UP000608890"/>
    </source>
</evidence>
<organism evidence="1 2">
    <name type="scientific">Micromonospora sonchi</name>
    <dbReference type="NCBI Taxonomy" id="1763543"/>
    <lineage>
        <taxon>Bacteria</taxon>
        <taxon>Bacillati</taxon>
        <taxon>Actinomycetota</taxon>
        <taxon>Actinomycetes</taxon>
        <taxon>Micromonosporales</taxon>
        <taxon>Micromonosporaceae</taxon>
        <taxon>Micromonospora</taxon>
    </lineage>
</organism>
<keyword evidence="2" id="KW-1185">Reference proteome</keyword>
<reference evidence="1" key="1">
    <citation type="journal article" date="2014" name="Int. J. Syst. Evol. Microbiol.">
        <title>Complete genome sequence of Corynebacterium casei LMG S-19264T (=DSM 44701T), isolated from a smear-ripened cheese.</title>
        <authorList>
            <consortium name="US DOE Joint Genome Institute (JGI-PGF)"/>
            <person name="Walter F."/>
            <person name="Albersmeier A."/>
            <person name="Kalinowski J."/>
            <person name="Ruckert C."/>
        </authorList>
    </citation>
    <scope>NUCLEOTIDE SEQUENCE</scope>
    <source>
        <strain evidence="1">CGMCC 4.7312</strain>
    </source>
</reference>
<dbReference type="AlphaFoldDB" id="A0A917U8K5"/>
<evidence type="ECO:0000313" key="1">
    <source>
        <dbReference type="EMBL" id="GGM60413.1"/>
    </source>
</evidence>
<dbReference type="Proteomes" id="UP000608890">
    <property type="component" value="Unassembled WGS sequence"/>
</dbReference>
<sequence>MELSSLSDRAGFSLGSSFRSRRSLASRIVAAALVPAIVLGSGVPAVAAGNTLTLTTLDRNGKKVTVTANAVNLSTNSTYSVKSNKPKKLPKGSYAVLASVKDGSSTTLGVRTVKVSGASKTTVDARKGKKVAVGLSPSPAGEGLDGDTVAQICVRTTSLRHVVEGSDWNRSLYVIPNSSKTYAFAALRTWADGSGLPGSTQYAVMYTTTGVPTNPSRTIKQSSLATVDVTARRGPSGGNLSDFVAQPTGRSCGSHIYRNLVGSEAAYRTKVKVTAGKWDFRAGSSGSAKDGSSYNIGGYTATRTVVAGKSYNLNFFRSAWGPSTRLPVVLNGRISYSLNDMFADPGFPRDSAEVGDKATATLTFGGKTVKTVKDKGWDPYGTALEYKVKKAGWYKLTNTASRHYPEITFPAGMLSPKTSVTYRFKAKPNTWVTAPVYAITMLPTGLDLNNRAKPGSSTNVQLKLPRLKGEPDAKLGKNSKVKTVTAKASFDGGKTWRSVKVKKVSGVWTAQVTNPPSGAVSLRARVTDTTGGYTDVTIIRAYAIG</sequence>
<name>A0A917U8K5_9ACTN</name>
<dbReference type="EMBL" id="BMNB01000033">
    <property type="protein sequence ID" value="GGM60413.1"/>
    <property type="molecule type" value="Genomic_DNA"/>
</dbReference>
<gene>
    <name evidence="1" type="ORF">GCM10011608_51790</name>
</gene>
<comment type="caution">
    <text evidence="1">The sequence shown here is derived from an EMBL/GenBank/DDBJ whole genome shotgun (WGS) entry which is preliminary data.</text>
</comment>
<accession>A0A917U8K5</accession>
<protein>
    <submittedName>
        <fullName evidence="1">Uncharacterized protein</fullName>
    </submittedName>
</protein>